<comment type="caution">
    <text evidence="1">The sequence shown here is derived from an EMBL/GenBank/DDBJ whole genome shotgun (WGS) entry which is preliminary data.</text>
</comment>
<dbReference type="AlphaFoldDB" id="A0A543F1W2"/>
<evidence type="ECO:0000313" key="2">
    <source>
        <dbReference type="Proteomes" id="UP000320235"/>
    </source>
</evidence>
<organism evidence="1 2">
    <name type="scientific">Microbacterium kyungheense</name>
    <dbReference type="NCBI Taxonomy" id="1263636"/>
    <lineage>
        <taxon>Bacteria</taxon>
        <taxon>Bacillati</taxon>
        <taxon>Actinomycetota</taxon>
        <taxon>Actinomycetes</taxon>
        <taxon>Micrococcales</taxon>
        <taxon>Microbacteriaceae</taxon>
        <taxon>Microbacterium</taxon>
    </lineage>
</organism>
<dbReference type="OrthoDB" id="7869604at2"/>
<name>A0A543F1W2_9MICO</name>
<evidence type="ECO:0000313" key="1">
    <source>
        <dbReference type="EMBL" id="TQM27780.1"/>
    </source>
</evidence>
<dbReference type="EMBL" id="VFPE01000002">
    <property type="protein sequence ID" value="TQM27780.1"/>
    <property type="molecule type" value="Genomic_DNA"/>
</dbReference>
<gene>
    <name evidence="1" type="ORF">FB391_1808</name>
</gene>
<reference evidence="1 2" key="1">
    <citation type="submission" date="2019-06" db="EMBL/GenBank/DDBJ databases">
        <title>Sequencing the genomes of 1000 actinobacteria strains.</title>
        <authorList>
            <person name="Klenk H.-P."/>
        </authorList>
    </citation>
    <scope>NUCLEOTIDE SEQUENCE [LARGE SCALE GENOMIC DNA]</scope>
    <source>
        <strain evidence="1 2">DSM 105492</strain>
    </source>
</reference>
<proteinExistence type="predicted"/>
<accession>A0A543F1W2</accession>
<dbReference type="Proteomes" id="UP000320235">
    <property type="component" value="Unassembled WGS sequence"/>
</dbReference>
<dbReference type="RefSeq" id="WP_141894092.1">
    <property type="nucleotide sequence ID" value="NZ_BAABLH010000021.1"/>
</dbReference>
<sequence length="68" mass="7744">MAGTPSGFAFEVFGERVEVRHHGRPAATLRGATARRFLDDVERRDAQQVMARVTGQYKHGNERVRHRP</sequence>
<protein>
    <submittedName>
        <fullName evidence="1">Uncharacterized protein</fullName>
    </submittedName>
</protein>
<keyword evidence="2" id="KW-1185">Reference proteome</keyword>